<protein>
    <submittedName>
        <fullName evidence="3">Uncharacterized protein LOC118265929 isoform X3</fullName>
    </submittedName>
</protein>
<feature type="compositionally biased region" description="Polar residues" evidence="1">
    <location>
        <begin position="437"/>
        <end position="475"/>
    </location>
</feature>
<accession>A0A9R0F4R4</accession>
<evidence type="ECO:0000313" key="2">
    <source>
        <dbReference type="Proteomes" id="UP000829999"/>
    </source>
</evidence>
<feature type="compositionally biased region" description="Polar residues" evidence="1">
    <location>
        <begin position="191"/>
        <end position="200"/>
    </location>
</feature>
<name>A0A9R0F4R4_SPOFR</name>
<feature type="compositionally biased region" description="Polar residues" evidence="1">
    <location>
        <begin position="382"/>
        <end position="392"/>
    </location>
</feature>
<feature type="compositionally biased region" description="Basic and acidic residues" evidence="1">
    <location>
        <begin position="205"/>
        <end position="218"/>
    </location>
</feature>
<dbReference type="Proteomes" id="UP000829999">
    <property type="component" value="Chromosome 25"/>
</dbReference>
<organism evidence="2 3">
    <name type="scientific">Spodoptera frugiperda</name>
    <name type="common">Fall armyworm</name>
    <dbReference type="NCBI Taxonomy" id="7108"/>
    <lineage>
        <taxon>Eukaryota</taxon>
        <taxon>Metazoa</taxon>
        <taxon>Ecdysozoa</taxon>
        <taxon>Arthropoda</taxon>
        <taxon>Hexapoda</taxon>
        <taxon>Insecta</taxon>
        <taxon>Pterygota</taxon>
        <taxon>Neoptera</taxon>
        <taxon>Endopterygota</taxon>
        <taxon>Lepidoptera</taxon>
        <taxon>Glossata</taxon>
        <taxon>Ditrysia</taxon>
        <taxon>Noctuoidea</taxon>
        <taxon>Noctuidae</taxon>
        <taxon>Amphipyrinae</taxon>
        <taxon>Spodoptera</taxon>
    </lineage>
</organism>
<dbReference type="AlphaFoldDB" id="A0A9R0F4R4"/>
<feature type="region of interest" description="Disordered" evidence="1">
    <location>
        <begin position="629"/>
        <end position="654"/>
    </location>
</feature>
<sequence>MNRLRGTHWPQVTWREHWTRNNTEVVNRIIADIHKNCYACNNPAFGMTMKVEFRNRNNDRARPDHLRAAPEIVRAPRRQRIPTTPTATTTTTSQQAGEMMNPVQTVNNERAYETGAIDRKNKNVGRDLDHRFRLETPHKCGNIHPERTYANVHLNPYTRPGSSPTQVEGSPDTSSWDEEDPSTLYEPGTGAATSYPQAVPSSYRGVDHGRGRGQDLLKRLKLWPNNNSSTTHPEKTIELTDENVTPYTHSGSSPTQVEGSTDTSSWDEEDSSIWAAPGTSTTTPLPRVVPSSYWGVDRGRGRGQDLLNRVRKWRCSFGTSSWDEEDPSTWDEPGTGAATPYPRAVPSSRWEVERGRGRGRDILNRLKRFEMTEELTPGDNHVTPSVSSSFQTRDFKNLPARDEPNTSGVISSPCPVPSSSQAGGSAVTPALEKPSNRPGSSSSQAGNFGNLSAEDQPSTGGVAQYNGQAPSSSQLRVFLDPLTSDESSSSDETPCTSPGLASSREVVRDRDQSTMNAISLNPTRPAIDYWAPSRCDGVDGAIAETPSSIPPSLVWNAENVMRTIAALNTESRILVRERENFVENLQSRLSQNLNIQFNMTEILIIFGNPADERVSEMLYMRLLKEQIQDASPGSGSRRRNFRDEYKKKKRGDKF</sequence>
<feature type="compositionally biased region" description="Polar residues" evidence="1">
    <location>
        <begin position="160"/>
        <end position="174"/>
    </location>
</feature>
<dbReference type="GeneID" id="118265929"/>
<feature type="compositionally biased region" description="Low complexity" evidence="1">
    <location>
        <begin position="411"/>
        <end position="420"/>
    </location>
</feature>
<proteinExistence type="predicted"/>
<feature type="region of interest" description="Disordered" evidence="1">
    <location>
        <begin position="321"/>
        <end position="343"/>
    </location>
</feature>
<keyword evidence="2" id="KW-1185">Reference proteome</keyword>
<gene>
    <name evidence="3" type="primary">LOC118265929</name>
</gene>
<dbReference type="RefSeq" id="XP_050560203.1">
    <property type="nucleotide sequence ID" value="XM_050704246.1"/>
</dbReference>
<reference evidence="3" key="1">
    <citation type="submission" date="2025-08" db="UniProtKB">
        <authorList>
            <consortium name="RefSeq"/>
        </authorList>
    </citation>
    <scope>IDENTIFICATION</scope>
    <source>
        <tissue evidence="3">Whole larval tissue</tissue>
    </source>
</reference>
<feature type="region of interest" description="Disordered" evidence="1">
    <location>
        <begin position="374"/>
        <end position="510"/>
    </location>
</feature>
<feature type="compositionally biased region" description="Low complexity" evidence="1">
    <location>
        <begin position="479"/>
        <end position="498"/>
    </location>
</feature>
<evidence type="ECO:0000256" key="1">
    <source>
        <dbReference type="SAM" id="MobiDB-lite"/>
    </source>
</evidence>
<feature type="compositionally biased region" description="Basic and acidic residues" evidence="1">
    <location>
        <begin position="393"/>
        <end position="404"/>
    </location>
</feature>
<feature type="region of interest" description="Disordered" evidence="1">
    <location>
        <begin position="153"/>
        <end position="268"/>
    </location>
</feature>
<feature type="compositionally biased region" description="Polar residues" evidence="1">
    <location>
        <begin position="242"/>
        <end position="259"/>
    </location>
</feature>
<evidence type="ECO:0000313" key="3">
    <source>
        <dbReference type="RefSeq" id="XP_050560203.1"/>
    </source>
</evidence>